<dbReference type="AlphaFoldDB" id="A0A6N9TIZ9"/>
<accession>A0A6N9TIZ9</accession>
<evidence type="ECO:0000313" key="1">
    <source>
        <dbReference type="EMBL" id="NDW17293.1"/>
    </source>
</evidence>
<dbReference type="EMBL" id="JAAAWO010000036">
    <property type="protein sequence ID" value="NDW17293.1"/>
    <property type="molecule type" value="Genomic_DNA"/>
</dbReference>
<keyword evidence="2" id="KW-1185">Reference proteome</keyword>
<proteinExistence type="predicted"/>
<organism evidence="1 2">
    <name type="scientific">Alteromonas genovensis</name>
    <dbReference type="NCBI Taxonomy" id="471225"/>
    <lineage>
        <taxon>Bacteria</taxon>
        <taxon>Pseudomonadati</taxon>
        <taxon>Pseudomonadota</taxon>
        <taxon>Gammaproteobacteria</taxon>
        <taxon>Alteromonadales</taxon>
        <taxon>Alteromonadaceae</taxon>
        <taxon>Alteromonas/Salinimonas group</taxon>
        <taxon>Alteromonas</taxon>
    </lineage>
</organism>
<name>A0A6N9TIZ9_9ALTE</name>
<comment type="caution">
    <text evidence="1">The sequence shown here is derived from an EMBL/GenBank/DDBJ whole genome shotgun (WGS) entry which is preliminary data.</text>
</comment>
<sequence length="171" mass="19401">MKLVLFLITLFFTPLIFGNEIEIPNSSISFSAPKGFQPFSKEVIEAKWPARRAPEWVIGSESTSTSIAFGLRPNDISNTPLKKLKDYLKQTMSRIGPGVVWLRAEVISINGKDWVYLEFTSNAINADIHNIILASSHRDKMAMFNFNSTKDEFSKYEDALKESIESITYQD</sequence>
<dbReference type="Gene3D" id="3.40.1000.10">
    <property type="entry name" value="Mog1/PsbP, alpha/beta/alpha sandwich"/>
    <property type="match status" value="1"/>
</dbReference>
<evidence type="ECO:0000313" key="2">
    <source>
        <dbReference type="Proteomes" id="UP000471381"/>
    </source>
</evidence>
<evidence type="ECO:0008006" key="3">
    <source>
        <dbReference type="Google" id="ProtNLM"/>
    </source>
</evidence>
<gene>
    <name evidence="1" type="ORF">GTQ48_17485</name>
</gene>
<protein>
    <recommendedName>
        <fullName evidence="3">DUF1795 domain-containing protein</fullName>
    </recommendedName>
</protein>
<dbReference type="Proteomes" id="UP000471381">
    <property type="component" value="Unassembled WGS sequence"/>
</dbReference>
<reference evidence="1 2" key="1">
    <citation type="submission" date="2020-01" db="EMBL/GenBank/DDBJ databases">
        <title>Genomes of bacteria type strains.</title>
        <authorList>
            <person name="Chen J."/>
            <person name="Zhu S."/>
            <person name="Yang J."/>
        </authorList>
    </citation>
    <scope>NUCLEOTIDE SEQUENCE [LARGE SCALE GENOMIC DNA]</scope>
    <source>
        <strain evidence="1 2">LMG 24078</strain>
    </source>
</reference>